<organism evidence="1 2">
    <name type="scientific">Christiangramia crocea</name>
    <dbReference type="NCBI Taxonomy" id="2904124"/>
    <lineage>
        <taxon>Bacteria</taxon>
        <taxon>Pseudomonadati</taxon>
        <taxon>Bacteroidota</taxon>
        <taxon>Flavobacteriia</taxon>
        <taxon>Flavobacteriales</taxon>
        <taxon>Flavobacteriaceae</taxon>
        <taxon>Christiangramia</taxon>
    </lineage>
</organism>
<dbReference type="EMBL" id="JAJSON010000014">
    <property type="protein sequence ID" value="MCG9970989.1"/>
    <property type="molecule type" value="Genomic_DNA"/>
</dbReference>
<gene>
    <name evidence="1" type="ORF">LU635_05010</name>
</gene>
<comment type="caution">
    <text evidence="1">The sequence shown here is derived from an EMBL/GenBank/DDBJ whole genome shotgun (WGS) entry which is preliminary data.</text>
</comment>
<protein>
    <submittedName>
        <fullName evidence="1">Uncharacterized protein</fullName>
    </submittedName>
</protein>
<sequence length="733" mass="84130">MFSNRVEITLYSVLGTKVLHKDPPGYKNSETEIGRSEKTFGIFIKQINNLEFIGEAKQYLENLWQLHGVHAKCRMVRKEMHPTTDDWRLHSEGFLDFSSRKIKDGKLQINFVEGGLREILTSQLREKFELNRTTDIEGNTITPLKRDDIQLNGRKVFLRSEHSSGNTTQFEVNSGLWNSGNDFRTAFQCFPMDAIVNADSENVSSCFERPGSDNDIPGADQMFYLIADRDRGQTDLKLTASFTIPSMVLTRASDLSMKVVFRVYGNGDSYDLLQEYTLLDIGDPVATSPTDVFNVNFDFPHVPAEGESYSVGLFMQGKYGDGISKGDAIIQIGDYSASMTREEDSFYPATVSPCLTLWDCFNRLTEIYTGKVNGFESHLLDGNDSTLLTDSSHNMVLLPGGWVRNLKRKDDAGNLKEWPLELSFENAYKSIHAVLPVGYGISIHGNRQNIILEDLKFFFQRTVVGHLGKLKIIERSTASEYCYQSLKFGYIKGGDYEEPLGLDEYNTQMTSRTPLTIVDNEYEALGESRTDPYGVEYTRRYQYDDFPDADRNEDKDNFLIDVKDTQRQRRNKLFTVRTWQDDFEEAPTGTYAPETGFNYNLTPARNRQRHSWWFNNGIVKLQDKNIQFLNANGNSELKTKKVGENYLKENADVPIADLDKPLFEPEWIDAEKYFDQELLEKLLDTTLINGRRVNNYYGLWEFTNEQNRSEYAYIFTVKAKDKMTFKLLKAYGI</sequence>
<dbReference type="RefSeq" id="WP_240096850.1">
    <property type="nucleotide sequence ID" value="NZ_JAJSON010000014.1"/>
</dbReference>
<evidence type="ECO:0000313" key="1">
    <source>
        <dbReference type="EMBL" id="MCG9970989.1"/>
    </source>
</evidence>
<reference evidence="1" key="1">
    <citation type="submission" date="2021-12" db="EMBL/GenBank/DDBJ databases">
        <title>Description of Gramella crocea sp. nov., a new bacterium isolated from activated sludge.</title>
        <authorList>
            <person name="Zhang X."/>
        </authorList>
    </citation>
    <scope>NUCLEOTIDE SEQUENCE</scope>
    <source>
        <strain evidence="1">YB25</strain>
    </source>
</reference>
<evidence type="ECO:0000313" key="2">
    <source>
        <dbReference type="Proteomes" id="UP001139344"/>
    </source>
</evidence>
<proteinExistence type="predicted"/>
<dbReference type="AlphaFoldDB" id="A0A9X1UVB7"/>
<name>A0A9X1UVB7_9FLAO</name>
<accession>A0A9X1UVB7</accession>
<keyword evidence="2" id="KW-1185">Reference proteome</keyword>
<dbReference type="Proteomes" id="UP001139344">
    <property type="component" value="Unassembled WGS sequence"/>
</dbReference>